<protein>
    <recommendedName>
        <fullName evidence="4">Methyltransferase domain-containing protein</fullName>
    </recommendedName>
</protein>
<organism evidence="2 3">
    <name type="scientific">Pseudo-nitzschia multistriata</name>
    <dbReference type="NCBI Taxonomy" id="183589"/>
    <lineage>
        <taxon>Eukaryota</taxon>
        <taxon>Sar</taxon>
        <taxon>Stramenopiles</taxon>
        <taxon>Ochrophyta</taxon>
        <taxon>Bacillariophyta</taxon>
        <taxon>Bacillariophyceae</taxon>
        <taxon>Bacillariophycidae</taxon>
        <taxon>Bacillariales</taxon>
        <taxon>Bacillariaceae</taxon>
        <taxon>Pseudo-nitzschia</taxon>
    </lineage>
</organism>
<sequence>MIEQSKKARRFVLPADGTPKTDPNNQTEDIKAYPQPSPSDDGTTETQPYRYIRYENAESAYFPESAIPLDTLVWVLLSKGKSKVPQLYTRARVHCAEPDAEGRIQVRYPSGSTYRVRRKNLVPVFEELEGLIVVAAETNDYRRMSIVHTRKEDHFIEIGCDYGILVDSVDAKSTLGIDKSEESIDIANERYPNETFLLGDVFEDDLDVVPQNPLVVSIDINGNRELQAVLKCIQLVLDSWSPRLIMVKSRALHAKMVNEGMD</sequence>
<name>A0A448ZHB9_9STRA</name>
<evidence type="ECO:0000313" key="2">
    <source>
        <dbReference type="EMBL" id="VEU41425.1"/>
    </source>
</evidence>
<dbReference type="SUPFAM" id="SSF53335">
    <property type="entry name" value="S-adenosyl-L-methionine-dependent methyltransferases"/>
    <property type="match status" value="1"/>
</dbReference>
<dbReference type="OrthoDB" id="192907at2759"/>
<dbReference type="InterPro" id="IPR029063">
    <property type="entry name" value="SAM-dependent_MTases_sf"/>
</dbReference>
<dbReference type="AlphaFoldDB" id="A0A448ZHB9"/>
<evidence type="ECO:0008006" key="4">
    <source>
        <dbReference type="Google" id="ProtNLM"/>
    </source>
</evidence>
<gene>
    <name evidence="2" type="ORF">PSNMU_V1.4_AUG-EV-PASAV3_0083440</name>
</gene>
<keyword evidence="3" id="KW-1185">Reference proteome</keyword>
<dbReference type="Gene3D" id="3.40.50.150">
    <property type="entry name" value="Vaccinia Virus protein VP39"/>
    <property type="match status" value="1"/>
</dbReference>
<feature type="region of interest" description="Disordered" evidence="1">
    <location>
        <begin position="1"/>
        <end position="46"/>
    </location>
</feature>
<evidence type="ECO:0000256" key="1">
    <source>
        <dbReference type="SAM" id="MobiDB-lite"/>
    </source>
</evidence>
<dbReference type="Proteomes" id="UP000291116">
    <property type="component" value="Unassembled WGS sequence"/>
</dbReference>
<accession>A0A448ZHB9</accession>
<proteinExistence type="predicted"/>
<dbReference type="EMBL" id="CAACVS010000351">
    <property type="protein sequence ID" value="VEU41425.1"/>
    <property type="molecule type" value="Genomic_DNA"/>
</dbReference>
<evidence type="ECO:0000313" key="3">
    <source>
        <dbReference type="Proteomes" id="UP000291116"/>
    </source>
</evidence>
<reference evidence="2 3" key="1">
    <citation type="submission" date="2019-01" db="EMBL/GenBank/DDBJ databases">
        <authorList>
            <person name="Ferrante I. M."/>
        </authorList>
    </citation>
    <scope>NUCLEOTIDE SEQUENCE [LARGE SCALE GENOMIC DNA]</scope>
    <source>
        <strain evidence="2 3">B856</strain>
    </source>
</reference>